<dbReference type="GO" id="GO:0004553">
    <property type="term" value="F:hydrolase activity, hydrolyzing O-glycosyl compounds"/>
    <property type="evidence" value="ECO:0007669"/>
    <property type="project" value="InterPro"/>
</dbReference>
<sequence length="92" mass="10201">RWGIEREELRPIVVSDGPAGVSKVTVNKAKAEKAICYPAGSAMASTWNVDLESRLGQAMGLECREHGVDLLLPGHEHQAQSQMRTQFEYFSE</sequence>
<protein>
    <submittedName>
        <fullName evidence="3">Glyco_hydro_3</fullName>
    </submittedName>
</protein>
<organism evidence="3">
    <name type="scientific">uncultured Marinomonas sp</name>
    <dbReference type="NCBI Taxonomy" id="179111"/>
    <lineage>
        <taxon>Bacteria</taxon>
        <taxon>Pseudomonadati</taxon>
        <taxon>Pseudomonadota</taxon>
        <taxon>Gammaproteobacteria</taxon>
        <taxon>Oceanospirillales</taxon>
        <taxon>Oceanospirillaceae</taxon>
        <taxon>Marinomonas</taxon>
        <taxon>environmental samples</taxon>
    </lineage>
</organism>
<dbReference type="InterPro" id="IPR036962">
    <property type="entry name" value="Glyco_hydro_3_N_sf"/>
</dbReference>
<dbReference type="SUPFAM" id="SSF51445">
    <property type="entry name" value="(Trans)glycosidases"/>
    <property type="match status" value="1"/>
</dbReference>
<dbReference type="PANTHER" id="PTHR42715:SF10">
    <property type="entry name" value="BETA-GLUCOSIDASE"/>
    <property type="match status" value="1"/>
</dbReference>
<dbReference type="InterPro" id="IPR050288">
    <property type="entry name" value="Cellulose_deg_GH3"/>
</dbReference>
<reference evidence="3" key="1">
    <citation type="journal article" date="2013" name="Environ. Microbiol.">
        <title>Seasonally variable intestinal metagenomes of the red palm weevil (Rhynchophorus ferrugineus).</title>
        <authorList>
            <person name="Jia S."/>
            <person name="Zhang X."/>
            <person name="Zhang G."/>
            <person name="Yin A."/>
            <person name="Zhang S."/>
            <person name="Li F."/>
            <person name="Wang L."/>
            <person name="Zhao D."/>
            <person name="Yun Q."/>
            <person name="Tala"/>
            <person name="Wang J."/>
            <person name="Sun G."/>
            <person name="Baabdullah M."/>
            <person name="Yu X."/>
            <person name="Hu S."/>
            <person name="Al-Mssallem I.S."/>
            <person name="Yu J."/>
        </authorList>
    </citation>
    <scope>NUCLEOTIDE SEQUENCE</scope>
</reference>
<name>A0A060BYC5_9GAMM</name>
<dbReference type="GO" id="GO:0005975">
    <property type="term" value="P:carbohydrate metabolic process"/>
    <property type="evidence" value="ECO:0007669"/>
    <property type="project" value="InterPro"/>
</dbReference>
<feature type="non-terminal residue" evidence="3">
    <location>
        <position position="1"/>
    </location>
</feature>
<dbReference type="EMBL" id="KF120657">
    <property type="protein sequence ID" value="AIA87934.1"/>
    <property type="molecule type" value="Genomic_DNA"/>
</dbReference>
<dbReference type="Gene3D" id="3.20.20.300">
    <property type="entry name" value="Glycoside hydrolase, family 3, N-terminal domain"/>
    <property type="match status" value="1"/>
</dbReference>
<dbReference type="PRINTS" id="PR00133">
    <property type="entry name" value="GLHYDRLASE3"/>
</dbReference>
<evidence type="ECO:0000256" key="1">
    <source>
        <dbReference type="ARBA" id="ARBA00005336"/>
    </source>
</evidence>
<comment type="similarity">
    <text evidence="1">Belongs to the glycosyl hydrolase 3 family.</text>
</comment>
<evidence type="ECO:0000256" key="2">
    <source>
        <dbReference type="ARBA" id="ARBA00022801"/>
    </source>
</evidence>
<dbReference type="PANTHER" id="PTHR42715">
    <property type="entry name" value="BETA-GLUCOSIDASE"/>
    <property type="match status" value="1"/>
</dbReference>
<proteinExistence type="inferred from homology"/>
<feature type="non-terminal residue" evidence="3">
    <location>
        <position position="92"/>
    </location>
</feature>
<dbReference type="InterPro" id="IPR001764">
    <property type="entry name" value="Glyco_hydro_3_N"/>
</dbReference>
<dbReference type="AlphaFoldDB" id="A0A060BYC5"/>
<evidence type="ECO:0000313" key="3">
    <source>
        <dbReference type="EMBL" id="AIA87934.1"/>
    </source>
</evidence>
<accession>A0A060BYC5</accession>
<dbReference type="InterPro" id="IPR017853">
    <property type="entry name" value="GH"/>
</dbReference>
<keyword evidence="2" id="KW-0378">Hydrolase</keyword>